<feature type="non-terminal residue" evidence="2">
    <location>
        <position position="162"/>
    </location>
</feature>
<protein>
    <submittedName>
        <fullName evidence="2">Molybdopterin adenylyltransferase</fullName>
        <ecNumber evidence="2">2.7.7.75</ecNumber>
    </submittedName>
</protein>
<sequence length="162" mass="17660">ADRRPDHLHLRGGRGRRGRLGPPPGRAGRGGRVRRGRAGGRHGRPGGDRRAAARARGRGLRPRLHHGRDRPDAGRPHPGGHARRGGARRARDRGGHARGVHPPDAGGNAVARDLRRRRADADRELPGLPEGHRRAVPRRGARAPARRGPARPRGWAARRRPL</sequence>
<name>A0A6J4RM06_9ACTN</name>
<feature type="non-terminal residue" evidence="2">
    <location>
        <position position="1"/>
    </location>
</feature>
<dbReference type="GO" id="GO:0061598">
    <property type="term" value="F:molybdopterin adenylyltransferase activity"/>
    <property type="evidence" value="ECO:0007669"/>
    <property type="project" value="UniProtKB-EC"/>
</dbReference>
<evidence type="ECO:0000313" key="2">
    <source>
        <dbReference type="EMBL" id="CAA9477206.1"/>
    </source>
</evidence>
<gene>
    <name evidence="2" type="ORF">AVDCRST_MAG13-925</name>
</gene>
<organism evidence="2">
    <name type="scientific">uncultured Solirubrobacteraceae bacterium</name>
    <dbReference type="NCBI Taxonomy" id="1162706"/>
    <lineage>
        <taxon>Bacteria</taxon>
        <taxon>Bacillati</taxon>
        <taxon>Actinomycetota</taxon>
        <taxon>Thermoleophilia</taxon>
        <taxon>Solirubrobacterales</taxon>
        <taxon>Solirubrobacteraceae</taxon>
        <taxon>environmental samples</taxon>
    </lineage>
</organism>
<feature type="compositionally biased region" description="Basic and acidic residues" evidence="1">
    <location>
        <begin position="119"/>
        <end position="133"/>
    </location>
</feature>
<feature type="compositionally biased region" description="Basic residues" evidence="1">
    <location>
        <begin position="29"/>
        <end position="44"/>
    </location>
</feature>
<reference evidence="2" key="1">
    <citation type="submission" date="2020-02" db="EMBL/GenBank/DDBJ databases">
        <authorList>
            <person name="Meier V. D."/>
        </authorList>
    </citation>
    <scope>NUCLEOTIDE SEQUENCE</scope>
    <source>
        <strain evidence="2">AVDCRST_MAG13</strain>
    </source>
</reference>
<feature type="compositionally biased region" description="Basic residues" evidence="1">
    <location>
        <begin position="78"/>
        <end position="99"/>
    </location>
</feature>
<feature type="region of interest" description="Disordered" evidence="1">
    <location>
        <begin position="1"/>
        <end position="162"/>
    </location>
</feature>
<dbReference type="EMBL" id="CADCVO010000141">
    <property type="protein sequence ID" value="CAA9477206.1"/>
    <property type="molecule type" value="Genomic_DNA"/>
</dbReference>
<accession>A0A6J4RM06</accession>
<feature type="compositionally biased region" description="Basic residues" evidence="1">
    <location>
        <begin position="134"/>
        <end position="162"/>
    </location>
</feature>
<keyword evidence="2" id="KW-0548">Nucleotidyltransferase</keyword>
<dbReference type="AlphaFoldDB" id="A0A6J4RM06"/>
<proteinExistence type="predicted"/>
<dbReference type="EC" id="2.7.7.75" evidence="2"/>
<feature type="compositionally biased region" description="Basic residues" evidence="1">
    <location>
        <begin position="52"/>
        <end position="68"/>
    </location>
</feature>
<evidence type="ECO:0000256" key="1">
    <source>
        <dbReference type="SAM" id="MobiDB-lite"/>
    </source>
</evidence>
<keyword evidence="2" id="KW-0808">Transferase</keyword>
<feature type="compositionally biased region" description="Basic residues" evidence="1">
    <location>
        <begin position="10"/>
        <end position="19"/>
    </location>
</feature>